<evidence type="ECO:0000313" key="14">
    <source>
        <dbReference type="Proteomes" id="UP000001542"/>
    </source>
</evidence>
<dbReference type="SMART" id="SM00382">
    <property type="entry name" value="AAA"/>
    <property type="match status" value="1"/>
</dbReference>
<dbReference type="PANTHER" id="PTHR19229:SF36">
    <property type="entry name" value="ATP-BINDING CASSETTE SUB-FAMILY A MEMBER 2"/>
    <property type="match status" value="1"/>
</dbReference>
<evidence type="ECO:0000256" key="8">
    <source>
        <dbReference type="ARBA" id="ARBA00022989"/>
    </source>
</evidence>
<feature type="transmembrane region" description="Helical" evidence="11">
    <location>
        <begin position="259"/>
        <end position="282"/>
    </location>
</feature>
<dbReference type="InParanoid" id="A2F5D5"/>
<gene>
    <name evidence="13" type="ORF">TVAG_222590</name>
</gene>
<dbReference type="InterPro" id="IPR013525">
    <property type="entry name" value="ABC2_TM"/>
</dbReference>
<evidence type="ECO:0000256" key="10">
    <source>
        <dbReference type="SAM" id="MobiDB-lite"/>
    </source>
</evidence>
<dbReference type="eggNOG" id="KOG0059">
    <property type="taxonomic scope" value="Eukaryota"/>
</dbReference>
<organism evidence="13 14">
    <name type="scientific">Trichomonas vaginalis (strain ATCC PRA-98 / G3)</name>
    <dbReference type="NCBI Taxonomy" id="412133"/>
    <lineage>
        <taxon>Eukaryota</taxon>
        <taxon>Metamonada</taxon>
        <taxon>Parabasalia</taxon>
        <taxon>Trichomonadida</taxon>
        <taxon>Trichomonadidae</taxon>
        <taxon>Trichomonas</taxon>
    </lineage>
</organism>
<keyword evidence="9 11" id="KW-0472">Membrane</keyword>
<proteinExistence type="inferred from homology"/>
<dbReference type="VEuPathDB" id="TrichDB:TVAG_222590"/>
<dbReference type="STRING" id="5722.A2F5D5"/>
<dbReference type="InterPro" id="IPR003593">
    <property type="entry name" value="AAA+_ATPase"/>
</dbReference>
<dbReference type="PANTHER" id="PTHR19229">
    <property type="entry name" value="ATP-BINDING CASSETTE TRANSPORTER SUBFAMILY A ABCA"/>
    <property type="match status" value="1"/>
</dbReference>
<feature type="transmembrane region" description="Helical" evidence="11">
    <location>
        <begin position="396"/>
        <end position="420"/>
    </location>
</feature>
<evidence type="ECO:0000256" key="11">
    <source>
        <dbReference type="SAM" id="Phobius"/>
    </source>
</evidence>
<dbReference type="Proteomes" id="UP000001542">
    <property type="component" value="Unassembled WGS sequence"/>
</dbReference>
<dbReference type="FunFam" id="3.40.50.300:FF:001998">
    <property type="entry name" value="ABC transporter family protein"/>
    <property type="match status" value="1"/>
</dbReference>
<evidence type="ECO:0000256" key="5">
    <source>
        <dbReference type="ARBA" id="ARBA00022737"/>
    </source>
</evidence>
<keyword evidence="8 11" id="KW-1133">Transmembrane helix</keyword>
<name>A2F5D5_TRIV3</name>
<feature type="compositionally biased region" description="Basic and acidic residues" evidence="10">
    <location>
        <begin position="807"/>
        <end position="816"/>
    </location>
</feature>
<dbReference type="Pfam" id="PF00005">
    <property type="entry name" value="ABC_tran"/>
    <property type="match status" value="1"/>
</dbReference>
<dbReference type="InterPro" id="IPR027417">
    <property type="entry name" value="P-loop_NTPase"/>
</dbReference>
<evidence type="ECO:0000259" key="12">
    <source>
        <dbReference type="PROSITE" id="PS50893"/>
    </source>
</evidence>
<comment type="similarity">
    <text evidence="2">Belongs to the ABC transporter superfamily. ABCA family.</text>
</comment>
<dbReference type="KEGG" id="tva:4757718"/>
<sequence length="816" mass="93548">MDTKLFKNQLIGIMYRRLLTYWNSKFSFLFIVILSLLISSIVGINKAVSQETTTSIEDYNMDFLTFNTNNLTFGRISNKNCSKCEEIQKRLSDKFTSLLKRKLDVDLKYVDFDTFEDFNDYQFERVINPKLLSNIPIAFQVYGKTSFSKQDGRSKGDFQLRYLFNSSYQYKSISLFERALLDLVFDELSVQGDAEIRQKVTDHGDYYSASDEGSYDIFIPYFAPVSFILIAAVFLHKTIQDIKSPVRPYMLSCGLSKFAYWLGLFIIDSLFMSIFSLFVYIMYISFGLISFKTYYIRTFFLNWFCSLLPLCYTYFWSFLMKGYVGPVIFVIANLSLVITVITTEYTVVPAIYKKIYCLITLLCPFGNWLGAFKAVSQSTVDNSVLLPKDLDFFKDYHYVLIVLFISVAVYPFVLFLIEFLSEKISRKYSKISFGANFAEFAAIKAGMNITDESKQMEEQVRLHPNDYAIRIFNVSKIFHDTKGYPICAVNQVSLGIKDKSIFGFLGSNGAGKTTLMKMILKEVPISSGTIEVNGQNVETSDITNVAVCPQFDDHLTEQLTGRQNMKFFCYLFNKSGRESEELINRIVDTMDYSEHVDKQVKSMSGGNRRKCAASIPFLSDYKTILLDEPTSSLDPIARHHMHELINQYKGERTFMLCTHLLDEAESLCDNISIMVNGCIFTVGTPQYLSNKFGTVWKIDLLLNDDSPYVSSKVKEYIFKNIPSAVLSIERKTSMIISVPSESVSISDIFEILQRGKDSDIGIKFFTCSCSPLEKVFMEIVMRSELKAEQEREQNEQKGNENTDSVDQSDKNLETFK</sequence>
<dbReference type="RefSeq" id="XP_001312828.1">
    <property type="nucleotide sequence ID" value="XM_001312827.1"/>
</dbReference>
<keyword evidence="5" id="KW-0677">Repeat</keyword>
<evidence type="ECO:0000256" key="2">
    <source>
        <dbReference type="ARBA" id="ARBA00008869"/>
    </source>
</evidence>
<keyword evidence="14" id="KW-1185">Reference proteome</keyword>
<dbReference type="AlphaFoldDB" id="A2F5D5"/>
<comment type="subcellular location">
    <subcellularLocation>
        <location evidence="1">Membrane</location>
        <topology evidence="1">Multi-pass membrane protein</topology>
    </subcellularLocation>
</comment>
<keyword evidence="4 11" id="KW-0812">Transmembrane</keyword>
<feature type="region of interest" description="Disordered" evidence="10">
    <location>
        <begin position="787"/>
        <end position="816"/>
    </location>
</feature>
<dbReference type="GO" id="GO:0140359">
    <property type="term" value="F:ABC-type transporter activity"/>
    <property type="evidence" value="ECO:0007669"/>
    <property type="project" value="InterPro"/>
</dbReference>
<evidence type="ECO:0000313" key="13">
    <source>
        <dbReference type="EMBL" id="EAX99898.1"/>
    </source>
</evidence>
<dbReference type="SMR" id="A2F5D5"/>
<keyword evidence="3" id="KW-0813">Transport</keyword>
<feature type="compositionally biased region" description="Basic and acidic residues" evidence="10">
    <location>
        <begin position="787"/>
        <end position="800"/>
    </location>
</feature>
<dbReference type="PROSITE" id="PS50893">
    <property type="entry name" value="ABC_TRANSPORTER_2"/>
    <property type="match status" value="1"/>
</dbReference>
<dbReference type="InterPro" id="IPR003439">
    <property type="entry name" value="ABC_transporter-like_ATP-bd"/>
</dbReference>
<keyword evidence="6" id="KW-0547">Nucleotide-binding</keyword>
<feature type="transmembrane region" description="Helical" evidence="11">
    <location>
        <begin position="218"/>
        <end position="239"/>
    </location>
</feature>
<dbReference type="GO" id="GO:0016887">
    <property type="term" value="F:ATP hydrolysis activity"/>
    <property type="evidence" value="ECO:0007669"/>
    <property type="project" value="InterPro"/>
</dbReference>
<feature type="domain" description="ABC transporter" evidence="12">
    <location>
        <begin position="469"/>
        <end position="701"/>
    </location>
</feature>
<evidence type="ECO:0000256" key="4">
    <source>
        <dbReference type="ARBA" id="ARBA00022692"/>
    </source>
</evidence>
<dbReference type="SUPFAM" id="SSF52540">
    <property type="entry name" value="P-loop containing nucleoside triphosphate hydrolases"/>
    <property type="match status" value="1"/>
</dbReference>
<dbReference type="Gene3D" id="3.40.50.300">
    <property type="entry name" value="P-loop containing nucleotide triphosphate hydrolases"/>
    <property type="match status" value="1"/>
</dbReference>
<dbReference type="GO" id="GO:0042626">
    <property type="term" value="F:ATPase-coupled transmembrane transporter activity"/>
    <property type="evidence" value="ECO:0000318"/>
    <property type="project" value="GO_Central"/>
</dbReference>
<dbReference type="GO" id="GO:0016020">
    <property type="term" value="C:membrane"/>
    <property type="evidence" value="ECO:0007669"/>
    <property type="project" value="UniProtKB-SubCell"/>
</dbReference>
<reference evidence="13" key="2">
    <citation type="journal article" date="2007" name="Science">
        <title>Draft genome sequence of the sexually transmitted pathogen Trichomonas vaginalis.</title>
        <authorList>
            <person name="Carlton J.M."/>
            <person name="Hirt R.P."/>
            <person name="Silva J.C."/>
            <person name="Delcher A.L."/>
            <person name="Schatz M."/>
            <person name="Zhao Q."/>
            <person name="Wortman J.R."/>
            <person name="Bidwell S.L."/>
            <person name="Alsmark U.C.M."/>
            <person name="Besteiro S."/>
            <person name="Sicheritz-Ponten T."/>
            <person name="Noel C.J."/>
            <person name="Dacks J.B."/>
            <person name="Foster P.G."/>
            <person name="Simillion C."/>
            <person name="Van de Peer Y."/>
            <person name="Miranda-Saavedra D."/>
            <person name="Barton G.J."/>
            <person name="Westrop G.D."/>
            <person name="Mueller S."/>
            <person name="Dessi D."/>
            <person name="Fiori P.L."/>
            <person name="Ren Q."/>
            <person name="Paulsen I."/>
            <person name="Zhang H."/>
            <person name="Bastida-Corcuera F.D."/>
            <person name="Simoes-Barbosa A."/>
            <person name="Brown M.T."/>
            <person name="Hayes R.D."/>
            <person name="Mukherjee M."/>
            <person name="Okumura C.Y."/>
            <person name="Schneider R."/>
            <person name="Smith A.J."/>
            <person name="Vanacova S."/>
            <person name="Villalvazo M."/>
            <person name="Haas B.J."/>
            <person name="Pertea M."/>
            <person name="Feldblyum T.V."/>
            <person name="Utterback T.R."/>
            <person name="Shu C.L."/>
            <person name="Osoegawa K."/>
            <person name="de Jong P.J."/>
            <person name="Hrdy I."/>
            <person name="Horvathova L."/>
            <person name="Zubacova Z."/>
            <person name="Dolezal P."/>
            <person name="Malik S.B."/>
            <person name="Logsdon J.M. Jr."/>
            <person name="Henze K."/>
            <person name="Gupta A."/>
            <person name="Wang C.C."/>
            <person name="Dunne R.L."/>
            <person name="Upcroft J.A."/>
            <person name="Upcroft P."/>
            <person name="White O."/>
            <person name="Salzberg S.L."/>
            <person name="Tang P."/>
            <person name="Chiu C.-H."/>
            <person name="Lee Y.-S."/>
            <person name="Embley T.M."/>
            <person name="Coombs G.H."/>
            <person name="Mottram J.C."/>
            <person name="Tachezy J."/>
            <person name="Fraser-Liggett C.M."/>
            <person name="Johnson P.J."/>
        </authorList>
    </citation>
    <scope>NUCLEOTIDE SEQUENCE [LARGE SCALE GENOMIC DNA]</scope>
    <source>
        <strain evidence="13">G3</strain>
    </source>
</reference>
<feature type="transmembrane region" description="Helical" evidence="11">
    <location>
        <begin position="355"/>
        <end position="376"/>
    </location>
</feature>
<evidence type="ECO:0000256" key="3">
    <source>
        <dbReference type="ARBA" id="ARBA00022448"/>
    </source>
</evidence>
<dbReference type="OrthoDB" id="6512918at2759"/>
<dbReference type="InterPro" id="IPR026082">
    <property type="entry name" value="ABCA"/>
</dbReference>
<evidence type="ECO:0000256" key="6">
    <source>
        <dbReference type="ARBA" id="ARBA00022741"/>
    </source>
</evidence>
<reference evidence="13" key="1">
    <citation type="submission" date="2006-10" db="EMBL/GenBank/DDBJ databases">
        <authorList>
            <person name="Amadeo P."/>
            <person name="Zhao Q."/>
            <person name="Wortman J."/>
            <person name="Fraser-Liggett C."/>
            <person name="Carlton J."/>
        </authorList>
    </citation>
    <scope>NUCLEOTIDE SEQUENCE</scope>
    <source>
        <strain evidence="13">G3</strain>
    </source>
</reference>
<dbReference type="VEuPathDB" id="TrichDB:TVAGG3_1031840"/>
<feature type="transmembrane region" description="Helical" evidence="11">
    <location>
        <begin position="26"/>
        <end position="44"/>
    </location>
</feature>
<feature type="transmembrane region" description="Helical" evidence="11">
    <location>
        <begin position="294"/>
        <end position="317"/>
    </location>
</feature>
<evidence type="ECO:0000256" key="1">
    <source>
        <dbReference type="ARBA" id="ARBA00004141"/>
    </source>
</evidence>
<protein>
    <submittedName>
        <fullName evidence="13">ABC transporter family protein</fullName>
    </submittedName>
</protein>
<keyword evidence="7" id="KW-0067">ATP-binding</keyword>
<dbReference type="EMBL" id="DS113621">
    <property type="protein sequence ID" value="EAX99898.1"/>
    <property type="molecule type" value="Genomic_DNA"/>
</dbReference>
<evidence type="ECO:0000256" key="7">
    <source>
        <dbReference type="ARBA" id="ARBA00022840"/>
    </source>
</evidence>
<dbReference type="Pfam" id="PF12698">
    <property type="entry name" value="ABC2_membrane_3"/>
    <property type="match status" value="1"/>
</dbReference>
<feature type="transmembrane region" description="Helical" evidence="11">
    <location>
        <begin position="323"/>
        <end position="343"/>
    </location>
</feature>
<dbReference type="CDD" id="cd03263">
    <property type="entry name" value="ABC_subfamily_A"/>
    <property type="match status" value="1"/>
</dbReference>
<dbReference type="GO" id="GO:0005319">
    <property type="term" value="F:lipid transporter activity"/>
    <property type="evidence" value="ECO:0000318"/>
    <property type="project" value="GO_Central"/>
</dbReference>
<accession>A2F5D5</accession>
<evidence type="ECO:0000256" key="9">
    <source>
        <dbReference type="ARBA" id="ARBA00023136"/>
    </source>
</evidence>
<dbReference type="GO" id="GO:0006869">
    <property type="term" value="P:lipid transport"/>
    <property type="evidence" value="ECO:0000318"/>
    <property type="project" value="GO_Central"/>
</dbReference>
<dbReference type="GO" id="GO:0005524">
    <property type="term" value="F:ATP binding"/>
    <property type="evidence" value="ECO:0007669"/>
    <property type="project" value="UniProtKB-KW"/>
</dbReference>